<name>A0A1B2HR05_9PSEU</name>
<keyword evidence="2" id="KW-1185">Reference proteome</keyword>
<dbReference type="Proteomes" id="UP000093053">
    <property type="component" value="Chromosome"/>
</dbReference>
<dbReference type="STRING" id="1586287.BBK82_33050"/>
<evidence type="ECO:0000313" key="1">
    <source>
        <dbReference type="EMBL" id="ANZ40147.1"/>
    </source>
</evidence>
<proteinExistence type="predicted"/>
<dbReference type="KEGG" id="led:BBK82_33050"/>
<protein>
    <submittedName>
        <fullName evidence="1">Uncharacterized protein</fullName>
    </submittedName>
</protein>
<organism evidence="1 2">
    <name type="scientific">Lentzea guizhouensis</name>
    <dbReference type="NCBI Taxonomy" id="1586287"/>
    <lineage>
        <taxon>Bacteria</taxon>
        <taxon>Bacillati</taxon>
        <taxon>Actinomycetota</taxon>
        <taxon>Actinomycetes</taxon>
        <taxon>Pseudonocardiales</taxon>
        <taxon>Pseudonocardiaceae</taxon>
        <taxon>Lentzea</taxon>
    </lineage>
</organism>
<dbReference type="AlphaFoldDB" id="A0A1B2HR05"/>
<sequence length="108" mass="11303">MPSGKTKLHHVNANGNPRRATRTVAAAAITTHSRANPHVVVPYRTANAFWPGSTATPASRLAAVIDWPSGPSTIHSAGTASPGPCWTSRCQICGTRHTVANRLTPNSA</sequence>
<reference evidence="1 2" key="1">
    <citation type="submission" date="2016-07" db="EMBL/GenBank/DDBJ databases">
        <title>Complete genome sequence of the Lentzea guizhouensis DHS C013.</title>
        <authorList>
            <person name="Cao C."/>
        </authorList>
    </citation>
    <scope>NUCLEOTIDE SEQUENCE [LARGE SCALE GENOMIC DNA]</scope>
    <source>
        <strain evidence="1 2">DHS C013</strain>
    </source>
</reference>
<dbReference type="EMBL" id="CP016793">
    <property type="protein sequence ID" value="ANZ40147.1"/>
    <property type="molecule type" value="Genomic_DNA"/>
</dbReference>
<accession>A0A1B2HR05</accession>
<gene>
    <name evidence="1" type="ORF">BBK82_33050</name>
</gene>
<evidence type="ECO:0000313" key="2">
    <source>
        <dbReference type="Proteomes" id="UP000093053"/>
    </source>
</evidence>